<dbReference type="InterPro" id="IPR050411">
    <property type="entry name" value="AlphaKG_dependent_hydroxylases"/>
</dbReference>
<evidence type="ECO:0000313" key="5">
    <source>
        <dbReference type="EMBL" id="MBR0648573.1"/>
    </source>
</evidence>
<dbReference type="RefSeq" id="WP_211865886.1">
    <property type="nucleotide sequence ID" value="NZ_JAAEDI010000003.1"/>
</dbReference>
<dbReference type="PANTHER" id="PTHR10696">
    <property type="entry name" value="GAMMA-BUTYROBETAINE HYDROXYLASE-RELATED"/>
    <property type="match status" value="1"/>
</dbReference>
<dbReference type="GO" id="GO:0051213">
    <property type="term" value="F:dioxygenase activity"/>
    <property type="evidence" value="ECO:0007669"/>
    <property type="project" value="UniProtKB-KW"/>
</dbReference>
<keyword evidence="6" id="KW-1185">Reference proteome</keyword>
<reference evidence="6" key="1">
    <citation type="journal article" date="2021" name="Syst. Appl. Microbiol.">
        <title>Roseomonas hellenica sp. nov., isolated from roots of wild-growing Alkanna tinctoria.</title>
        <authorList>
            <person name="Rat A."/>
            <person name="Naranjo H.D."/>
            <person name="Lebbe L."/>
            <person name="Cnockaert M."/>
            <person name="Krigas N."/>
            <person name="Grigoriadou K."/>
            <person name="Maloupa E."/>
            <person name="Willems A."/>
        </authorList>
    </citation>
    <scope>NUCLEOTIDE SEQUENCE [LARGE SCALE GENOMIC DNA]</scope>
    <source>
        <strain evidence="6">LMG 31159</strain>
    </source>
</reference>
<comment type="cofactor">
    <cofactor evidence="1">
        <name>Fe(2+)</name>
        <dbReference type="ChEBI" id="CHEBI:29033"/>
    </cofactor>
</comment>
<keyword evidence="2" id="KW-0560">Oxidoreductase</keyword>
<protein>
    <submittedName>
        <fullName evidence="5">TauD/TfdA family dioxygenase</fullName>
    </submittedName>
</protein>
<keyword evidence="3" id="KW-0045">Antibiotic biosynthesis</keyword>
<dbReference type="InterPro" id="IPR042098">
    <property type="entry name" value="TauD-like_sf"/>
</dbReference>
<organism evidence="5 6">
    <name type="scientific">Neoroseomonas terrae</name>
    <dbReference type="NCBI Taxonomy" id="424799"/>
    <lineage>
        <taxon>Bacteria</taxon>
        <taxon>Pseudomonadati</taxon>
        <taxon>Pseudomonadota</taxon>
        <taxon>Alphaproteobacteria</taxon>
        <taxon>Acetobacterales</taxon>
        <taxon>Acetobacteraceae</taxon>
        <taxon>Neoroseomonas</taxon>
    </lineage>
</organism>
<name>A0ABS5EC25_9PROT</name>
<feature type="domain" description="TauD/TfdA-like" evidence="4">
    <location>
        <begin position="54"/>
        <end position="303"/>
    </location>
</feature>
<comment type="caution">
    <text evidence="5">The sequence shown here is derived from an EMBL/GenBank/DDBJ whole genome shotgun (WGS) entry which is preliminary data.</text>
</comment>
<dbReference type="PANTHER" id="PTHR10696:SF56">
    <property type="entry name" value="TAUD_TFDA-LIKE DOMAIN-CONTAINING PROTEIN"/>
    <property type="match status" value="1"/>
</dbReference>
<dbReference type="EMBL" id="JAAEDI010000003">
    <property type="protein sequence ID" value="MBR0648573.1"/>
    <property type="molecule type" value="Genomic_DNA"/>
</dbReference>
<keyword evidence="5" id="KW-0223">Dioxygenase</keyword>
<dbReference type="Proteomes" id="UP000698752">
    <property type="component" value="Unassembled WGS sequence"/>
</dbReference>
<accession>A0ABS5EC25</accession>
<proteinExistence type="predicted"/>
<evidence type="ECO:0000256" key="1">
    <source>
        <dbReference type="ARBA" id="ARBA00001954"/>
    </source>
</evidence>
<evidence type="ECO:0000256" key="2">
    <source>
        <dbReference type="ARBA" id="ARBA00023002"/>
    </source>
</evidence>
<evidence type="ECO:0000259" key="4">
    <source>
        <dbReference type="Pfam" id="PF02668"/>
    </source>
</evidence>
<evidence type="ECO:0000313" key="6">
    <source>
        <dbReference type="Proteomes" id="UP000698752"/>
    </source>
</evidence>
<evidence type="ECO:0000256" key="3">
    <source>
        <dbReference type="ARBA" id="ARBA00023194"/>
    </source>
</evidence>
<gene>
    <name evidence="5" type="ORF">GXW78_02770</name>
</gene>
<dbReference type="Gene3D" id="3.60.130.10">
    <property type="entry name" value="Clavaminate synthase-like"/>
    <property type="match status" value="1"/>
</dbReference>
<dbReference type="Pfam" id="PF02668">
    <property type="entry name" value="TauD"/>
    <property type="match status" value="1"/>
</dbReference>
<dbReference type="InterPro" id="IPR003819">
    <property type="entry name" value="TauD/TfdA-like"/>
</dbReference>
<sequence length="337" mass="37027">MSTSQTDPALWRGTDLPADAGLLHLEPDHAARLAAFARAWLAAGRGYSDATLADFDFDGIAPLAARALDQIRAGIGFAVVRGIDARAVTLEESEVIVWLLGQHLGLPVSQNAAGDLVCHVVDKGVAKGELDRRGYAGRGAMDFHNDRTDIVGLFCYRKAKRGGESTLVSAMALHDIIGRESPELMPVLRRGFEYDRRGEQGPGDSPIGPRVPAFDVTGNTVSCRFARAHIDAAYRRRGVEAPAEEKQALDAMDAVLARPELRFTTTLQEGDIQFLNNYTVLHARNDYEDHEEFAEKRRMLRLWLVTEDLRDFDQPKVMRFGRIYGNLGVSAAGLQVG</sequence>
<dbReference type="SUPFAM" id="SSF51197">
    <property type="entry name" value="Clavaminate synthase-like"/>
    <property type="match status" value="1"/>
</dbReference>